<accession>A0ABW9M3I4</accession>
<proteinExistence type="predicted"/>
<reference evidence="1 2" key="1">
    <citation type="submission" date="2024-12" db="EMBL/GenBank/DDBJ databases">
        <title>The coexistence of Mycolicibacterium septicum and Mycolicibacterium nivoides in clinical samples.</title>
        <authorList>
            <person name="Wang C."/>
            <person name="Feng Y."/>
            <person name="Zong Z."/>
        </authorList>
    </citation>
    <scope>NUCLEOTIDE SEQUENCE [LARGE SCALE GENOMIC DNA]</scope>
    <source>
        <strain evidence="1 2">120310</strain>
    </source>
</reference>
<keyword evidence="2" id="KW-1185">Reference proteome</keyword>
<gene>
    <name evidence="1" type="ORF">ACK4CP_31025</name>
</gene>
<dbReference type="EMBL" id="JBKBDE010000015">
    <property type="protein sequence ID" value="MFN6554860.1"/>
    <property type="molecule type" value="Genomic_DNA"/>
</dbReference>
<dbReference type="RefSeq" id="WP_409552887.1">
    <property type="nucleotide sequence ID" value="NZ_JBKBDE010000015.1"/>
</dbReference>
<evidence type="ECO:0000313" key="1">
    <source>
        <dbReference type="EMBL" id="MFN6554860.1"/>
    </source>
</evidence>
<evidence type="ECO:0000313" key="2">
    <source>
        <dbReference type="Proteomes" id="UP001635817"/>
    </source>
</evidence>
<comment type="caution">
    <text evidence="1">The sequence shown here is derived from an EMBL/GenBank/DDBJ whole genome shotgun (WGS) entry which is preliminary data.</text>
</comment>
<sequence>MSPQSGMSAQLSEVRGGGDALAVPFARPRIRPEKALQYELNVVADDVADVVSGIGGWLFDRAMAGWRVSVAADEAGDERALGILGLKAVGPSGLWRSAEADAVVMTAIGTSRFEPGDHGFTLRNPGGDVVFFGSRGPDGLGLQTQRARYRPSAAALAFKAHALAVAGMDPASADTVETLFRCGRSAGLLDADLVPVC</sequence>
<name>A0ABW9M3I4_9MYCO</name>
<dbReference type="Proteomes" id="UP001635817">
    <property type="component" value="Unassembled WGS sequence"/>
</dbReference>
<protein>
    <submittedName>
        <fullName evidence="1">Uncharacterized protein</fullName>
    </submittedName>
</protein>
<organism evidence="1 2">
    <name type="scientific">Mycolicibacterium septicum</name>
    <dbReference type="NCBI Taxonomy" id="98668"/>
    <lineage>
        <taxon>Bacteria</taxon>
        <taxon>Bacillati</taxon>
        <taxon>Actinomycetota</taxon>
        <taxon>Actinomycetes</taxon>
        <taxon>Mycobacteriales</taxon>
        <taxon>Mycobacteriaceae</taxon>
        <taxon>Mycolicibacterium</taxon>
    </lineage>
</organism>